<dbReference type="CDD" id="cd00515">
    <property type="entry name" value="HAM1"/>
    <property type="match status" value="1"/>
</dbReference>
<evidence type="ECO:0000256" key="5">
    <source>
        <dbReference type="ARBA" id="ARBA00022741"/>
    </source>
</evidence>
<dbReference type="GO" id="GO:0036220">
    <property type="term" value="F:ITP diphosphatase activity"/>
    <property type="evidence" value="ECO:0007669"/>
    <property type="project" value="UniProtKB-EC"/>
</dbReference>
<protein>
    <recommendedName>
        <fullName evidence="10">XTP/dITP diphosphatase</fullName>
        <ecNumber evidence="10">3.6.1.66</ecNumber>
    </recommendedName>
</protein>
<evidence type="ECO:0000256" key="14">
    <source>
        <dbReference type="SAM" id="MobiDB-lite"/>
    </source>
</evidence>
<dbReference type="InterPro" id="IPR029001">
    <property type="entry name" value="ITPase-like_fam"/>
</dbReference>
<evidence type="ECO:0000256" key="8">
    <source>
        <dbReference type="ARBA" id="ARBA00023080"/>
    </source>
</evidence>
<dbReference type="PANTHER" id="PTHR11067:SF9">
    <property type="entry name" value="INOSINE TRIPHOSPHATE PYROPHOSPHATASE"/>
    <property type="match status" value="1"/>
</dbReference>
<dbReference type="FunFam" id="3.90.950.10:FF:000003">
    <property type="entry name" value="Inosine triphosphate pyrophosphatase"/>
    <property type="match status" value="1"/>
</dbReference>
<dbReference type="GO" id="GO:0009143">
    <property type="term" value="P:nucleoside triphosphate catabolic process"/>
    <property type="evidence" value="ECO:0007669"/>
    <property type="project" value="InterPro"/>
</dbReference>
<evidence type="ECO:0000256" key="12">
    <source>
        <dbReference type="ARBA" id="ARBA00093255"/>
    </source>
</evidence>
<evidence type="ECO:0000256" key="10">
    <source>
        <dbReference type="ARBA" id="ARBA00066468"/>
    </source>
</evidence>
<evidence type="ECO:0000256" key="1">
    <source>
        <dbReference type="ARBA" id="ARBA00004496"/>
    </source>
</evidence>
<evidence type="ECO:0000256" key="6">
    <source>
        <dbReference type="ARBA" id="ARBA00022801"/>
    </source>
</evidence>
<dbReference type="OMA" id="YDPIFQP"/>
<dbReference type="OrthoDB" id="6288734at2759"/>
<dbReference type="Pfam" id="PF01725">
    <property type="entry name" value="Ham1p_like"/>
    <property type="match status" value="1"/>
</dbReference>
<accession>A0A5M3MBR4</accession>
<keyword evidence="3" id="KW-0963">Cytoplasm</keyword>
<evidence type="ECO:0000256" key="4">
    <source>
        <dbReference type="ARBA" id="ARBA00022723"/>
    </source>
</evidence>
<evidence type="ECO:0000256" key="13">
    <source>
        <dbReference type="ARBA" id="ARBA00093271"/>
    </source>
</evidence>
<comment type="subcellular location">
    <subcellularLocation>
        <location evidence="1">Cytoplasm</location>
    </subcellularLocation>
</comment>
<dbReference type="GeneID" id="19210858"/>
<keyword evidence="16" id="KW-1185">Reference proteome</keyword>
<sequence>MVFTNQLVFVTGNENKYREVKQILEPLGFTIVKPEHDVDVPELQGPSEFIAKEKCRRAAEQINGPCITEDTSLKFDALSTEKYDLPGPYIKYFVENIKPQGLHDLLKGYGDPPNMKASAMCLFAYSTGPGTEPHICRGAAEGHIVPPRMRKEDVEAGKKPFGWDPIFQPNDQDPERPEEGGEKPFQTYGEMNTVFKNKISHRAKALTILRAKLEELRNAQ</sequence>
<dbReference type="RefSeq" id="XP_007773510.1">
    <property type="nucleotide sequence ID" value="XM_007775320.1"/>
</dbReference>
<keyword evidence="4" id="KW-0479">Metal-binding</keyword>
<feature type="region of interest" description="Disordered" evidence="14">
    <location>
        <begin position="159"/>
        <end position="187"/>
    </location>
</feature>
<comment type="catalytic activity">
    <reaction evidence="11">
        <text>ITP + H2O = IMP + diphosphate + H(+)</text>
        <dbReference type="Rhea" id="RHEA:29399"/>
        <dbReference type="ChEBI" id="CHEBI:15377"/>
        <dbReference type="ChEBI" id="CHEBI:15378"/>
        <dbReference type="ChEBI" id="CHEBI:33019"/>
        <dbReference type="ChEBI" id="CHEBI:58053"/>
        <dbReference type="ChEBI" id="CHEBI:61402"/>
        <dbReference type="EC" id="3.6.1.66"/>
    </reaction>
    <physiologicalReaction direction="left-to-right" evidence="11">
        <dbReference type="Rhea" id="RHEA:29400"/>
    </physiologicalReaction>
</comment>
<evidence type="ECO:0000256" key="3">
    <source>
        <dbReference type="ARBA" id="ARBA00022490"/>
    </source>
</evidence>
<comment type="similarity">
    <text evidence="2">Belongs to the HAM1 NTPase family.</text>
</comment>
<evidence type="ECO:0000256" key="11">
    <source>
        <dbReference type="ARBA" id="ARBA00093218"/>
    </source>
</evidence>
<dbReference type="Gene3D" id="3.90.950.10">
    <property type="match status" value="1"/>
</dbReference>
<keyword evidence="8" id="KW-0546">Nucleotide metabolism</keyword>
<comment type="catalytic activity">
    <reaction evidence="13">
        <text>N(6)-hydroxy-dATP + H2O = N(6)-hydroxy-dAMP + diphosphate + H(+)</text>
        <dbReference type="Rhea" id="RHEA:83971"/>
        <dbReference type="ChEBI" id="CHEBI:15377"/>
        <dbReference type="ChEBI" id="CHEBI:15378"/>
        <dbReference type="ChEBI" id="CHEBI:33019"/>
        <dbReference type="ChEBI" id="CHEBI:233529"/>
        <dbReference type="ChEBI" id="CHEBI:233530"/>
    </reaction>
    <physiologicalReaction direction="left-to-right" evidence="13">
        <dbReference type="Rhea" id="RHEA:83972"/>
    </physiologicalReaction>
</comment>
<keyword evidence="6" id="KW-0378">Hydrolase</keyword>
<name>A0A5M3MBR4_CONPW</name>
<proteinExistence type="inferred from homology"/>
<comment type="caution">
    <text evidence="15">The sequence shown here is derived from an EMBL/GenBank/DDBJ whole genome shotgun (WGS) entry which is preliminary data.</text>
</comment>
<dbReference type="GO" id="GO:0046872">
    <property type="term" value="F:metal ion binding"/>
    <property type="evidence" value="ECO:0007669"/>
    <property type="project" value="UniProtKB-KW"/>
</dbReference>
<keyword evidence="5" id="KW-0547">Nucleotide-binding</keyword>
<dbReference type="KEGG" id="cput:CONPUDRAFT_84900"/>
<dbReference type="AlphaFoldDB" id="A0A5M3MBR4"/>
<comment type="catalytic activity">
    <reaction evidence="12">
        <text>dITP + H2O = dIMP + diphosphate + H(+)</text>
        <dbReference type="Rhea" id="RHEA:28342"/>
        <dbReference type="ChEBI" id="CHEBI:15377"/>
        <dbReference type="ChEBI" id="CHEBI:15378"/>
        <dbReference type="ChEBI" id="CHEBI:33019"/>
        <dbReference type="ChEBI" id="CHEBI:61194"/>
        <dbReference type="ChEBI" id="CHEBI:61382"/>
        <dbReference type="EC" id="3.6.1.66"/>
    </reaction>
    <physiologicalReaction direction="left-to-right" evidence="12">
        <dbReference type="Rhea" id="RHEA:28343"/>
    </physiologicalReaction>
</comment>
<dbReference type="InterPro" id="IPR002637">
    <property type="entry name" value="RdgB/HAM1"/>
</dbReference>
<keyword evidence="7" id="KW-0460">Magnesium</keyword>
<organism evidence="15 16">
    <name type="scientific">Coniophora puteana (strain RWD-64-598)</name>
    <name type="common">Brown rot fungus</name>
    <dbReference type="NCBI Taxonomy" id="741705"/>
    <lineage>
        <taxon>Eukaryota</taxon>
        <taxon>Fungi</taxon>
        <taxon>Dikarya</taxon>
        <taxon>Basidiomycota</taxon>
        <taxon>Agaricomycotina</taxon>
        <taxon>Agaricomycetes</taxon>
        <taxon>Agaricomycetidae</taxon>
        <taxon>Boletales</taxon>
        <taxon>Coniophorineae</taxon>
        <taxon>Coniophoraceae</taxon>
        <taxon>Coniophora</taxon>
    </lineage>
</organism>
<dbReference type="PANTHER" id="PTHR11067">
    <property type="entry name" value="INOSINE TRIPHOSPHATE PYROPHOSPHATASE/HAM1 PROTEIN"/>
    <property type="match status" value="1"/>
</dbReference>
<evidence type="ECO:0000313" key="16">
    <source>
        <dbReference type="Proteomes" id="UP000053558"/>
    </source>
</evidence>
<evidence type="ECO:0000256" key="9">
    <source>
        <dbReference type="ARBA" id="ARBA00054940"/>
    </source>
</evidence>
<feature type="compositionally biased region" description="Basic and acidic residues" evidence="14">
    <location>
        <begin position="173"/>
        <end position="182"/>
    </location>
</feature>
<dbReference type="GO" id="GO:0005737">
    <property type="term" value="C:cytoplasm"/>
    <property type="evidence" value="ECO:0007669"/>
    <property type="project" value="UniProtKB-SubCell"/>
</dbReference>
<evidence type="ECO:0000256" key="7">
    <source>
        <dbReference type="ARBA" id="ARBA00022842"/>
    </source>
</evidence>
<evidence type="ECO:0000256" key="2">
    <source>
        <dbReference type="ARBA" id="ARBA00008023"/>
    </source>
</evidence>
<dbReference type="EC" id="3.6.1.66" evidence="10"/>
<dbReference type="SUPFAM" id="SSF52972">
    <property type="entry name" value="ITPase-like"/>
    <property type="match status" value="1"/>
</dbReference>
<comment type="function">
    <text evidence="9">Pyrophosphatase that hydrolyzes the non-canonical purine nucleotides inosine triphosphate (ITP), deoxyinosine triphosphate (dITP) as well as 2'-deoxy-N-6-hydroxylaminopurine triphosphate (dHAPTP) and xanthosine 5'-triphosphate (XTP) to their respective monophosphate derivatives. The enzyme does not distinguish between the deoxy- and ribose forms. Probably excludes non-canonical purines from RNA and DNA precursor pools, thus preventing their incorporation into RNA and DNA and avoiding chromosomal lesions.</text>
</comment>
<dbReference type="EMBL" id="JH711586">
    <property type="protein sequence ID" value="EIW76260.1"/>
    <property type="molecule type" value="Genomic_DNA"/>
</dbReference>
<dbReference type="Proteomes" id="UP000053558">
    <property type="component" value="Unassembled WGS sequence"/>
</dbReference>
<gene>
    <name evidence="15" type="ORF">CONPUDRAFT_84900</name>
</gene>
<reference evidence="16" key="1">
    <citation type="journal article" date="2012" name="Science">
        <title>The Paleozoic origin of enzymatic lignin decomposition reconstructed from 31 fungal genomes.</title>
        <authorList>
            <person name="Floudas D."/>
            <person name="Binder M."/>
            <person name="Riley R."/>
            <person name="Barry K."/>
            <person name="Blanchette R.A."/>
            <person name="Henrissat B."/>
            <person name="Martinez A.T."/>
            <person name="Otillar R."/>
            <person name="Spatafora J.W."/>
            <person name="Yadav J.S."/>
            <person name="Aerts A."/>
            <person name="Benoit I."/>
            <person name="Boyd A."/>
            <person name="Carlson A."/>
            <person name="Copeland A."/>
            <person name="Coutinho P.M."/>
            <person name="de Vries R.P."/>
            <person name="Ferreira P."/>
            <person name="Findley K."/>
            <person name="Foster B."/>
            <person name="Gaskell J."/>
            <person name="Glotzer D."/>
            <person name="Gorecki P."/>
            <person name="Heitman J."/>
            <person name="Hesse C."/>
            <person name="Hori C."/>
            <person name="Igarashi K."/>
            <person name="Jurgens J.A."/>
            <person name="Kallen N."/>
            <person name="Kersten P."/>
            <person name="Kohler A."/>
            <person name="Kuees U."/>
            <person name="Kumar T.K.A."/>
            <person name="Kuo A."/>
            <person name="LaButti K."/>
            <person name="Larrondo L.F."/>
            <person name="Lindquist E."/>
            <person name="Ling A."/>
            <person name="Lombard V."/>
            <person name="Lucas S."/>
            <person name="Lundell T."/>
            <person name="Martin R."/>
            <person name="McLaughlin D.J."/>
            <person name="Morgenstern I."/>
            <person name="Morin E."/>
            <person name="Murat C."/>
            <person name="Nagy L.G."/>
            <person name="Nolan M."/>
            <person name="Ohm R.A."/>
            <person name="Patyshakuliyeva A."/>
            <person name="Rokas A."/>
            <person name="Ruiz-Duenas F.J."/>
            <person name="Sabat G."/>
            <person name="Salamov A."/>
            <person name="Samejima M."/>
            <person name="Schmutz J."/>
            <person name="Slot J.C."/>
            <person name="St John F."/>
            <person name="Stenlid J."/>
            <person name="Sun H."/>
            <person name="Sun S."/>
            <person name="Syed K."/>
            <person name="Tsang A."/>
            <person name="Wiebenga A."/>
            <person name="Young D."/>
            <person name="Pisabarro A."/>
            <person name="Eastwood D.C."/>
            <person name="Martin F."/>
            <person name="Cullen D."/>
            <person name="Grigoriev I.V."/>
            <person name="Hibbett D.S."/>
        </authorList>
    </citation>
    <scope>NUCLEOTIDE SEQUENCE [LARGE SCALE GENOMIC DNA]</scope>
    <source>
        <strain evidence="16">RWD-64-598 SS2</strain>
    </source>
</reference>
<dbReference type="GO" id="GO:0009117">
    <property type="term" value="P:nucleotide metabolic process"/>
    <property type="evidence" value="ECO:0007669"/>
    <property type="project" value="UniProtKB-KW"/>
</dbReference>
<evidence type="ECO:0000313" key="15">
    <source>
        <dbReference type="EMBL" id="EIW76260.1"/>
    </source>
</evidence>
<dbReference type="GO" id="GO:0000166">
    <property type="term" value="F:nucleotide binding"/>
    <property type="evidence" value="ECO:0007669"/>
    <property type="project" value="UniProtKB-KW"/>
</dbReference>